<dbReference type="GO" id="GO:0051301">
    <property type="term" value="P:cell division"/>
    <property type="evidence" value="ECO:0007669"/>
    <property type="project" value="UniProtKB-KW"/>
</dbReference>
<evidence type="ECO:0000313" key="13">
    <source>
        <dbReference type="Proteomes" id="UP000801492"/>
    </source>
</evidence>
<protein>
    <recommendedName>
        <fullName evidence="4">Condensin complex subunit 2</fullName>
    </recommendedName>
</protein>
<evidence type="ECO:0000256" key="5">
    <source>
        <dbReference type="ARBA" id="ARBA00022454"/>
    </source>
</evidence>
<proteinExistence type="inferred from homology"/>
<comment type="similarity">
    <text evidence="3">Belongs to the CND2 (condensin subunit 2) family.</text>
</comment>
<keyword evidence="10" id="KW-0131">Cell cycle</keyword>
<name>A0A8K0D485_IGNLU</name>
<evidence type="ECO:0000256" key="9">
    <source>
        <dbReference type="ARBA" id="ARBA00023067"/>
    </source>
</evidence>
<dbReference type="AlphaFoldDB" id="A0A8K0D485"/>
<gene>
    <name evidence="12" type="ORF">ILUMI_10266</name>
</gene>
<evidence type="ECO:0000256" key="2">
    <source>
        <dbReference type="ARBA" id="ARBA00004496"/>
    </source>
</evidence>
<dbReference type="PANTHER" id="PTHR13108:SF9">
    <property type="entry name" value="CONDENSIN COMPLEX SUBUNIT 2"/>
    <property type="match status" value="1"/>
</dbReference>
<dbReference type="GO" id="GO:0007076">
    <property type="term" value="P:mitotic chromosome condensation"/>
    <property type="evidence" value="ECO:0007669"/>
    <property type="project" value="InterPro"/>
</dbReference>
<dbReference type="EMBL" id="VTPC01005541">
    <property type="protein sequence ID" value="KAF2895912.1"/>
    <property type="molecule type" value="Genomic_DNA"/>
</dbReference>
<reference evidence="12" key="1">
    <citation type="submission" date="2019-08" db="EMBL/GenBank/DDBJ databases">
        <title>The genome of the North American firefly Photinus pyralis.</title>
        <authorList>
            <consortium name="Photinus pyralis genome working group"/>
            <person name="Fallon T.R."/>
            <person name="Sander Lower S.E."/>
            <person name="Weng J.-K."/>
        </authorList>
    </citation>
    <scope>NUCLEOTIDE SEQUENCE</scope>
    <source>
        <strain evidence="12">TRF0915ILg1</strain>
        <tissue evidence="12">Whole body</tissue>
    </source>
</reference>
<feature type="compositionally biased region" description="Basic and acidic residues" evidence="11">
    <location>
        <begin position="522"/>
        <end position="539"/>
    </location>
</feature>
<evidence type="ECO:0000256" key="1">
    <source>
        <dbReference type="ARBA" id="ARBA00004286"/>
    </source>
</evidence>
<keyword evidence="8" id="KW-0498">Mitosis</keyword>
<dbReference type="OrthoDB" id="362021at2759"/>
<keyword evidence="7" id="KW-0132">Cell division</keyword>
<dbReference type="Pfam" id="PF05786">
    <property type="entry name" value="Cnd2"/>
    <property type="match status" value="1"/>
</dbReference>
<dbReference type="GO" id="GO:0005737">
    <property type="term" value="C:cytoplasm"/>
    <property type="evidence" value="ECO:0007669"/>
    <property type="project" value="UniProtKB-SubCell"/>
</dbReference>
<evidence type="ECO:0000256" key="4">
    <source>
        <dbReference type="ARBA" id="ARBA00016065"/>
    </source>
</evidence>
<evidence type="ECO:0000256" key="3">
    <source>
        <dbReference type="ARBA" id="ARBA00009471"/>
    </source>
</evidence>
<organism evidence="12 13">
    <name type="scientific">Ignelater luminosus</name>
    <name type="common">Cucubano</name>
    <name type="synonym">Pyrophorus luminosus</name>
    <dbReference type="NCBI Taxonomy" id="2038154"/>
    <lineage>
        <taxon>Eukaryota</taxon>
        <taxon>Metazoa</taxon>
        <taxon>Ecdysozoa</taxon>
        <taxon>Arthropoda</taxon>
        <taxon>Hexapoda</taxon>
        <taxon>Insecta</taxon>
        <taxon>Pterygota</taxon>
        <taxon>Neoptera</taxon>
        <taxon>Endopterygota</taxon>
        <taxon>Coleoptera</taxon>
        <taxon>Polyphaga</taxon>
        <taxon>Elateriformia</taxon>
        <taxon>Elateroidea</taxon>
        <taxon>Elateridae</taxon>
        <taxon>Agrypninae</taxon>
        <taxon>Pyrophorini</taxon>
        <taxon>Ignelater</taxon>
    </lineage>
</organism>
<dbReference type="GO" id="GO:0000796">
    <property type="term" value="C:condensin complex"/>
    <property type="evidence" value="ECO:0007669"/>
    <property type="project" value="InterPro"/>
</dbReference>
<keyword evidence="6" id="KW-0963">Cytoplasm</keyword>
<keyword evidence="5" id="KW-0158">Chromosome</keyword>
<comment type="caution">
    <text evidence="12">The sequence shown here is derived from an EMBL/GenBank/DDBJ whole genome shotgun (WGS) entry which is preliminary data.</text>
</comment>
<feature type="region of interest" description="Disordered" evidence="11">
    <location>
        <begin position="503"/>
        <end position="539"/>
    </location>
</feature>
<evidence type="ECO:0000256" key="8">
    <source>
        <dbReference type="ARBA" id="ARBA00022776"/>
    </source>
</evidence>
<keyword evidence="9" id="KW-0226">DNA condensation</keyword>
<evidence type="ECO:0000256" key="10">
    <source>
        <dbReference type="ARBA" id="ARBA00023306"/>
    </source>
</evidence>
<dbReference type="GO" id="GO:0003682">
    <property type="term" value="F:chromatin binding"/>
    <property type="evidence" value="ECO:0007669"/>
    <property type="project" value="TreeGrafter"/>
</dbReference>
<accession>A0A8K0D485</accession>
<dbReference type="Proteomes" id="UP000801492">
    <property type="component" value="Unassembled WGS sequence"/>
</dbReference>
<feature type="compositionally biased region" description="Basic and acidic residues" evidence="11">
    <location>
        <begin position="168"/>
        <end position="192"/>
    </location>
</feature>
<sequence>METSTPIAKTPSKRHSTSLLRDITNSLFKRRKLSNIINQSVTAQAEVDDELERSLRRSEAELRGRFSSIGSPGSSLVLDEKEMRDHFQICLKMYAENKINAKNAWNLKIIDYMRTILYSQGLNKDSLQVAGTSLDASVKIYGIRVDDVHMAVLQLANNMARLNTLRDAEDAEQHTEGNDPLESDKPRENEQPRRKKRRVMVFEQKPTLVKDPNSLLDDIVKLKSVFFQTHINLESSIAENLYTNRIYMNHSKYKFMLLSKEKAWPSYNKKDASINFNTKYPFKVSKIKNFKICAPLTGFEIDEWDPDTESLLFAERSRIVNNELNEEVVYDEDGIPIPELDGSVHNLFADAEETINRVAQHAVITKRVAHIVDFNPAEQSIRIGDYGYLNAVINNKLITQVWAGPSHWKFKHIKRTEPNFPEHPEKQVRKTEKRNRIQSSLIDFNTGILPFDKTKLYKPKKVRIDISSFRCTLPKVIYFEYGIHRRLMLKPVYIRLDRYNDKSDNEESKTMNDTNPNHSSHSHIENSHTDDGNHEDHQDQDLTQSVILSREDFQNRNLIDMPELVPKYLLSYALRAKRMNMKKLKTAIWKTLISTGPNEKVPDTDMYKREVHKKNFSDVYKEIPARISKKMQQELSCPLAFVALLNLCNEQNLKLIGQSNLQDFTIEKAELSDC</sequence>
<evidence type="ECO:0000256" key="6">
    <source>
        <dbReference type="ARBA" id="ARBA00022490"/>
    </source>
</evidence>
<comment type="subcellular location">
    <subcellularLocation>
        <location evidence="1">Chromosome</location>
    </subcellularLocation>
    <subcellularLocation>
        <location evidence="2">Cytoplasm</location>
    </subcellularLocation>
</comment>
<keyword evidence="13" id="KW-1185">Reference proteome</keyword>
<dbReference type="PANTHER" id="PTHR13108">
    <property type="entry name" value="CONDENSIN COMPLEX SUBUNIT 2"/>
    <property type="match status" value="1"/>
</dbReference>
<evidence type="ECO:0000256" key="7">
    <source>
        <dbReference type="ARBA" id="ARBA00022618"/>
    </source>
</evidence>
<evidence type="ECO:0000313" key="12">
    <source>
        <dbReference type="EMBL" id="KAF2895912.1"/>
    </source>
</evidence>
<feature type="region of interest" description="Disordered" evidence="11">
    <location>
        <begin position="168"/>
        <end position="197"/>
    </location>
</feature>
<evidence type="ECO:0000256" key="11">
    <source>
        <dbReference type="SAM" id="MobiDB-lite"/>
    </source>
</evidence>
<dbReference type="InterPro" id="IPR022816">
    <property type="entry name" value="Condensin_barren_su2"/>
</dbReference>